<protein>
    <submittedName>
        <fullName evidence="2">Uncharacterized protein</fullName>
    </submittedName>
</protein>
<feature type="region of interest" description="Disordered" evidence="1">
    <location>
        <begin position="1"/>
        <end position="27"/>
    </location>
</feature>
<evidence type="ECO:0000313" key="2">
    <source>
        <dbReference type="EMBL" id="KAG0714681.1"/>
    </source>
</evidence>
<evidence type="ECO:0000313" key="3">
    <source>
        <dbReference type="Proteomes" id="UP000770661"/>
    </source>
</evidence>
<feature type="region of interest" description="Disordered" evidence="1">
    <location>
        <begin position="225"/>
        <end position="256"/>
    </location>
</feature>
<keyword evidence="3" id="KW-1185">Reference proteome</keyword>
<reference evidence="2" key="1">
    <citation type="submission" date="2020-07" db="EMBL/GenBank/DDBJ databases">
        <title>The High-quality genome of the commercially important snow crab, Chionoecetes opilio.</title>
        <authorList>
            <person name="Jeong J.-H."/>
            <person name="Ryu S."/>
        </authorList>
    </citation>
    <scope>NUCLEOTIDE SEQUENCE</scope>
    <source>
        <strain evidence="2">MADBK_172401_WGS</strain>
        <tissue evidence="2">Digestive gland</tissue>
    </source>
</reference>
<dbReference type="EMBL" id="JACEEZ010020330">
    <property type="protein sequence ID" value="KAG0714681.1"/>
    <property type="molecule type" value="Genomic_DNA"/>
</dbReference>
<name>A0A8J4XUI0_CHIOP</name>
<accession>A0A8J4XUI0</accession>
<dbReference type="AlphaFoldDB" id="A0A8J4XUI0"/>
<proteinExistence type="predicted"/>
<gene>
    <name evidence="2" type="ORF">GWK47_013628</name>
</gene>
<organism evidence="2 3">
    <name type="scientific">Chionoecetes opilio</name>
    <name type="common">Atlantic snow crab</name>
    <name type="synonym">Cancer opilio</name>
    <dbReference type="NCBI Taxonomy" id="41210"/>
    <lineage>
        <taxon>Eukaryota</taxon>
        <taxon>Metazoa</taxon>
        <taxon>Ecdysozoa</taxon>
        <taxon>Arthropoda</taxon>
        <taxon>Crustacea</taxon>
        <taxon>Multicrustacea</taxon>
        <taxon>Malacostraca</taxon>
        <taxon>Eumalacostraca</taxon>
        <taxon>Eucarida</taxon>
        <taxon>Decapoda</taxon>
        <taxon>Pleocyemata</taxon>
        <taxon>Brachyura</taxon>
        <taxon>Eubrachyura</taxon>
        <taxon>Majoidea</taxon>
        <taxon>Majidae</taxon>
        <taxon>Chionoecetes</taxon>
    </lineage>
</organism>
<evidence type="ECO:0000256" key="1">
    <source>
        <dbReference type="SAM" id="MobiDB-lite"/>
    </source>
</evidence>
<dbReference type="Proteomes" id="UP000770661">
    <property type="component" value="Unassembled WGS sequence"/>
</dbReference>
<comment type="caution">
    <text evidence="2">The sequence shown here is derived from an EMBL/GenBank/DDBJ whole genome shotgun (WGS) entry which is preliminary data.</text>
</comment>
<sequence>MNLLPSPSLRQQEGTGPSPLAGKGLINPLAPLDPLSSRLHSPGVLPPQSCVGARVFAKSVPGVPMLSTLDPARCPRGGNPRPGKRLSPCCLTGSTTSQGYENGGQASLPWGREVPRGLSVKALIPSPGWGPLDAQLTPTEARRDFRSLMEAGGRDPLVPAHNSPGTPWKVAPPKGEWAPFPKKGVHLPVGVRGTPLPPPSAPLFGGAIGSALPQHLQVSGAIPVRGLHPAGRRHPRPGLSRCSSGGDHRGPRSAHCTFNRAQQLY</sequence>